<evidence type="ECO:0000259" key="1">
    <source>
        <dbReference type="Pfam" id="PF05699"/>
    </source>
</evidence>
<dbReference type="AlphaFoldDB" id="A0AAV2P6Q6"/>
<dbReference type="GO" id="GO:0046983">
    <property type="term" value="F:protein dimerization activity"/>
    <property type="evidence" value="ECO:0007669"/>
    <property type="project" value="InterPro"/>
</dbReference>
<dbReference type="PANTHER" id="PTHR47611">
    <property type="entry name" value="HAT DIMERISATION DOMAIN, C-TERMINAL"/>
    <property type="match status" value="1"/>
</dbReference>
<dbReference type="InterPro" id="IPR008906">
    <property type="entry name" value="HATC_C_dom"/>
</dbReference>
<evidence type="ECO:0000313" key="3">
    <source>
        <dbReference type="Proteomes" id="UP001497644"/>
    </source>
</evidence>
<reference evidence="2" key="1">
    <citation type="submission" date="2024-04" db="EMBL/GenBank/DDBJ databases">
        <authorList>
            <consortium name="Molecular Ecology Group"/>
        </authorList>
    </citation>
    <scope>NUCLEOTIDE SEQUENCE</scope>
</reference>
<proteinExistence type="predicted"/>
<dbReference type="PANTHER" id="PTHR47611:SF3">
    <property type="entry name" value="HAT C-TERMINAL DIMERISATION DOMAIN-CONTAINING PROTEIN"/>
    <property type="match status" value="1"/>
</dbReference>
<dbReference type="Proteomes" id="UP001497644">
    <property type="component" value="Chromosome 7"/>
</dbReference>
<dbReference type="EMBL" id="OZ034830">
    <property type="protein sequence ID" value="CAL1687633.1"/>
    <property type="molecule type" value="Genomic_DNA"/>
</dbReference>
<organism evidence="2 3">
    <name type="scientific">Lasius platythorax</name>
    <dbReference type="NCBI Taxonomy" id="488582"/>
    <lineage>
        <taxon>Eukaryota</taxon>
        <taxon>Metazoa</taxon>
        <taxon>Ecdysozoa</taxon>
        <taxon>Arthropoda</taxon>
        <taxon>Hexapoda</taxon>
        <taxon>Insecta</taxon>
        <taxon>Pterygota</taxon>
        <taxon>Neoptera</taxon>
        <taxon>Endopterygota</taxon>
        <taxon>Hymenoptera</taxon>
        <taxon>Apocrita</taxon>
        <taxon>Aculeata</taxon>
        <taxon>Formicoidea</taxon>
        <taxon>Formicidae</taxon>
        <taxon>Formicinae</taxon>
        <taxon>Lasius</taxon>
        <taxon>Lasius</taxon>
    </lineage>
</organism>
<evidence type="ECO:0000313" key="2">
    <source>
        <dbReference type="EMBL" id="CAL1687633.1"/>
    </source>
</evidence>
<protein>
    <recommendedName>
        <fullName evidence="1">HAT C-terminal dimerisation domain-containing protein</fullName>
    </recommendedName>
</protein>
<dbReference type="Pfam" id="PF05699">
    <property type="entry name" value="Dimer_Tnp_hAT"/>
    <property type="match status" value="1"/>
</dbReference>
<name>A0AAV2P6Q6_9HYME</name>
<sequence>MINASIQQLNDQNVRAASSTVKRDDFWAFHESLVTDNQSRRIVNHGDDAMPDDFRYYLNQAPITLEESPLKYWSMHPHSALQDIAMKYLSIIGTSVPSKRLFSKAGNIMTDNRSRITGDHLQHLLFLNSLSLEDWLM</sequence>
<accession>A0AAV2P6Q6</accession>
<dbReference type="InterPro" id="IPR012337">
    <property type="entry name" value="RNaseH-like_sf"/>
</dbReference>
<keyword evidence="3" id="KW-1185">Reference proteome</keyword>
<dbReference type="SUPFAM" id="SSF53098">
    <property type="entry name" value="Ribonuclease H-like"/>
    <property type="match status" value="1"/>
</dbReference>
<feature type="domain" description="HAT C-terminal dimerisation" evidence="1">
    <location>
        <begin position="58"/>
        <end position="129"/>
    </location>
</feature>
<gene>
    <name evidence="2" type="ORF">LPLAT_LOCUS12807</name>
</gene>